<dbReference type="PANTHER" id="PTHR13887">
    <property type="entry name" value="GLUTATHIONE S-TRANSFERASE KAPPA"/>
    <property type="match status" value="1"/>
</dbReference>
<organism evidence="1 2">
    <name type="scientific">Herminiimonas aquatilis</name>
    <dbReference type="NCBI Taxonomy" id="345342"/>
    <lineage>
        <taxon>Bacteria</taxon>
        <taxon>Pseudomonadati</taxon>
        <taxon>Pseudomonadota</taxon>
        <taxon>Betaproteobacteria</taxon>
        <taxon>Burkholderiales</taxon>
        <taxon>Oxalobacteraceae</taxon>
        <taxon>Herminiimonas</taxon>
    </lineage>
</organism>
<accession>A0ABW2J345</accession>
<protein>
    <submittedName>
        <fullName evidence="1">DsbA family protein</fullName>
    </submittedName>
</protein>
<dbReference type="Gene3D" id="3.40.30.10">
    <property type="entry name" value="Glutaredoxin"/>
    <property type="match status" value="1"/>
</dbReference>
<dbReference type="Proteomes" id="UP001596379">
    <property type="component" value="Unassembled WGS sequence"/>
</dbReference>
<evidence type="ECO:0000313" key="2">
    <source>
        <dbReference type="Proteomes" id="UP001596379"/>
    </source>
</evidence>
<evidence type="ECO:0000313" key="1">
    <source>
        <dbReference type="EMBL" id="MFC7297579.1"/>
    </source>
</evidence>
<comment type="caution">
    <text evidence="1">The sequence shown here is derived from an EMBL/GenBank/DDBJ whole genome shotgun (WGS) entry which is preliminary data.</text>
</comment>
<dbReference type="CDD" id="cd03025">
    <property type="entry name" value="DsbA_FrnE_like"/>
    <property type="match status" value="1"/>
</dbReference>
<proteinExistence type="predicted"/>
<sequence length="214" mass="23575">MTKLIYIADPMCSWCYGFGPELKTLLDGVPELRFEIVLGGLRAYNKQLMDEALKTTLLSHWGKVEATSGLPFSQAALSHKDFIYDTEPACRAVVVARMLAPETALDVFHAIQHGFYAEGLDTTQGDVLAKISVAVLNKAGIDLSAQDFLTTWSSEVAITTTNDDFLQTQRWGVTGFPTLVFERAGELYLVTSGFARTEVLVERLQTLVDQTSDS</sequence>
<dbReference type="EMBL" id="JBHTCC010000001">
    <property type="protein sequence ID" value="MFC7297579.1"/>
    <property type="molecule type" value="Genomic_DNA"/>
</dbReference>
<dbReference type="Gene3D" id="1.10.472.60">
    <property type="entry name" value="putative protein disulfide isomerase domain"/>
    <property type="match status" value="1"/>
</dbReference>
<dbReference type="SUPFAM" id="SSF52833">
    <property type="entry name" value="Thioredoxin-like"/>
    <property type="match status" value="1"/>
</dbReference>
<gene>
    <name evidence="1" type="ORF">ACFQO0_03905</name>
</gene>
<dbReference type="InterPro" id="IPR036249">
    <property type="entry name" value="Thioredoxin-like_sf"/>
</dbReference>
<name>A0ABW2J345_9BURK</name>
<reference evidence="2" key="1">
    <citation type="journal article" date="2019" name="Int. J. Syst. Evol. Microbiol.">
        <title>The Global Catalogue of Microorganisms (GCM) 10K type strain sequencing project: providing services to taxonomists for standard genome sequencing and annotation.</title>
        <authorList>
            <consortium name="The Broad Institute Genomics Platform"/>
            <consortium name="The Broad Institute Genome Sequencing Center for Infectious Disease"/>
            <person name="Wu L."/>
            <person name="Ma J."/>
        </authorList>
    </citation>
    <scope>NUCLEOTIDE SEQUENCE [LARGE SCALE GENOMIC DNA]</scope>
    <source>
        <strain evidence="2">CCUG 36956</strain>
    </source>
</reference>
<dbReference type="PANTHER" id="PTHR13887:SF54">
    <property type="entry name" value="DSBA FAMILY PROTEIN"/>
    <property type="match status" value="1"/>
</dbReference>
<keyword evidence="2" id="KW-1185">Reference proteome</keyword>
<dbReference type="RefSeq" id="WP_382232723.1">
    <property type="nucleotide sequence ID" value="NZ_JBHTCC010000001.1"/>
</dbReference>
<dbReference type="Pfam" id="PF13743">
    <property type="entry name" value="Thioredoxin_5"/>
    <property type="match status" value="1"/>
</dbReference>